<keyword evidence="3 6" id="KW-0347">Helicase</keyword>
<dbReference type="Proteomes" id="UP000574133">
    <property type="component" value="Unassembled WGS sequence"/>
</dbReference>
<dbReference type="InterPro" id="IPR014001">
    <property type="entry name" value="Helicase_ATP-bd"/>
</dbReference>
<dbReference type="GO" id="GO:0016787">
    <property type="term" value="F:hydrolase activity"/>
    <property type="evidence" value="ECO:0007669"/>
    <property type="project" value="UniProtKB-KW"/>
</dbReference>
<evidence type="ECO:0000313" key="6">
    <source>
        <dbReference type="EMBL" id="MBB6677431.1"/>
    </source>
</evidence>
<dbReference type="InterPro" id="IPR027417">
    <property type="entry name" value="P-loop_NTPase"/>
</dbReference>
<evidence type="ECO:0000313" key="7">
    <source>
        <dbReference type="Proteomes" id="UP000574133"/>
    </source>
</evidence>
<dbReference type="PANTHER" id="PTHR45626">
    <property type="entry name" value="TRANSCRIPTION TERMINATION FACTOR 2-RELATED"/>
    <property type="match status" value="1"/>
</dbReference>
<keyword evidence="1" id="KW-0547">Nucleotide-binding</keyword>
<organism evidence="6 7">
    <name type="scientific">Cohnella lubricantis</name>
    <dbReference type="NCBI Taxonomy" id="2163172"/>
    <lineage>
        <taxon>Bacteria</taxon>
        <taxon>Bacillati</taxon>
        <taxon>Bacillota</taxon>
        <taxon>Bacilli</taxon>
        <taxon>Bacillales</taxon>
        <taxon>Paenibacillaceae</taxon>
        <taxon>Cohnella</taxon>
    </lineage>
</organism>
<dbReference type="EMBL" id="JACJVN010000032">
    <property type="protein sequence ID" value="MBB6677431.1"/>
    <property type="molecule type" value="Genomic_DNA"/>
</dbReference>
<dbReference type="Pfam" id="PF00271">
    <property type="entry name" value="Helicase_C"/>
    <property type="match status" value="1"/>
</dbReference>
<accession>A0A841TG40</accession>
<dbReference type="Gene3D" id="3.40.50.300">
    <property type="entry name" value="P-loop containing nucleotide triphosphate hydrolases"/>
    <property type="match status" value="2"/>
</dbReference>
<evidence type="ECO:0000256" key="3">
    <source>
        <dbReference type="ARBA" id="ARBA00022806"/>
    </source>
</evidence>
<evidence type="ECO:0000259" key="5">
    <source>
        <dbReference type="PROSITE" id="PS51194"/>
    </source>
</evidence>
<sequence>MKAFETTTELMQHQVDAVNKSLPSRINALLMDPGTGKSRTIIELVKYRHKKIDRVVWFCPVSLKLTVRGEILKHTYCSAEDICVFDDKITGGNIPEAMWYVVGIESMSQSARELFAAHQLITDRTMAILDESQYCKNNYALRAIRIINLCRDTRYRAIMTGTLLSNGIKDMFSQFYFLSPKILGYQSFWSFAANHIEYSDKYPGQVVRAHNVEYLAAKIKPYTYQITKEECLNLPGRMYKTAYFDMTDEQRFYYDSIKNDYLDLADTATFDRYIIFRMFSALQQVVCGYHNRKGRVIHLNHRRLQTLMDSIQREPDNEKIIVWAKYQRDIEMISTELKTAYGDDQVAVYYGKVAPKNRKSEEERFKSSARFFVATAATGGHGLTLVESHIVKVYNRTFKYAENEQMEDRVCRIGQMKKAMFEDIHCVQSIDDRIWKSICRKGDIVQDFRAEVEKVKKERLKELIKAL</sequence>
<keyword evidence="7" id="KW-1185">Reference proteome</keyword>
<dbReference type="GO" id="GO:0004386">
    <property type="term" value="F:helicase activity"/>
    <property type="evidence" value="ECO:0007669"/>
    <property type="project" value="UniProtKB-KW"/>
</dbReference>
<comment type="caution">
    <text evidence="6">The sequence shown here is derived from an EMBL/GenBank/DDBJ whole genome shotgun (WGS) entry which is preliminary data.</text>
</comment>
<dbReference type="InterPro" id="IPR000330">
    <property type="entry name" value="SNF2_N"/>
</dbReference>
<dbReference type="InterPro" id="IPR001650">
    <property type="entry name" value="Helicase_C-like"/>
</dbReference>
<evidence type="ECO:0000256" key="1">
    <source>
        <dbReference type="ARBA" id="ARBA00022741"/>
    </source>
</evidence>
<dbReference type="AlphaFoldDB" id="A0A841TG40"/>
<dbReference type="GO" id="GO:0008094">
    <property type="term" value="F:ATP-dependent activity, acting on DNA"/>
    <property type="evidence" value="ECO:0007669"/>
    <property type="project" value="TreeGrafter"/>
</dbReference>
<dbReference type="InterPro" id="IPR050628">
    <property type="entry name" value="SNF2_RAD54_helicase_TF"/>
</dbReference>
<gene>
    <name evidence="6" type="ORF">H4Q31_08855</name>
</gene>
<evidence type="ECO:0000256" key="4">
    <source>
        <dbReference type="ARBA" id="ARBA00022840"/>
    </source>
</evidence>
<dbReference type="RefSeq" id="WP_185178712.1">
    <property type="nucleotide sequence ID" value="NZ_CBCSEP010000013.1"/>
</dbReference>
<evidence type="ECO:0000256" key="2">
    <source>
        <dbReference type="ARBA" id="ARBA00022801"/>
    </source>
</evidence>
<dbReference type="PANTHER" id="PTHR45626:SF17">
    <property type="entry name" value="HELICASE-LIKE TRANSCRIPTION FACTOR"/>
    <property type="match status" value="1"/>
</dbReference>
<proteinExistence type="predicted"/>
<dbReference type="SMART" id="SM00487">
    <property type="entry name" value="DEXDc"/>
    <property type="match status" value="1"/>
</dbReference>
<feature type="domain" description="Helicase C-terminal" evidence="5">
    <location>
        <begin position="303"/>
        <end position="456"/>
    </location>
</feature>
<dbReference type="Pfam" id="PF00176">
    <property type="entry name" value="SNF2-rel_dom"/>
    <property type="match status" value="1"/>
</dbReference>
<dbReference type="GO" id="GO:0005524">
    <property type="term" value="F:ATP binding"/>
    <property type="evidence" value="ECO:0007669"/>
    <property type="project" value="UniProtKB-KW"/>
</dbReference>
<keyword evidence="2" id="KW-0378">Hydrolase</keyword>
<dbReference type="SUPFAM" id="SSF52540">
    <property type="entry name" value="P-loop containing nucleoside triphosphate hydrolases"/>
    <property type="match status" value="2"/>
</dbReference>
<reference evidence="6 7" key="1">
    <citation type="submission" date="2020-08" db="EMBL/GenBank/DDBJ databases">
        <title>Cohnella phylogeny.</title>
        <authorList>
            <person name="Dunlap C."/>
        </authorList>
    </citation>
    <scope>NUCLEOTIDE SEQUENCE [LARGE SCALE GENOMIC DNA]</scope>
    <source>
        <strain evidence="6 7">DSM 103658</strain>
    </source>
</reference>
<name>A0A841TG40_9BACL</name>
<dbReference type="GO" id="GO:0006281">
    <property type="term" value="P:DNA repair"/>
    <property type="evidence" value="ECO:0007669"/>
    <property type="project" value="TreeGrafter"/>
</dbReference>
<keyword evidence="4" id="KW-0067">ATP-binding</keyword>
<dbReference type="PROSITE" id="PS51194">
    <property type="entry name" value="HELICASE_CTER"/>
    <property type="match status" value="1"/>
</dbReference>
<protein>
    <submittedName>
        <fullName evidence="6">DEAD/DEAH box helicase</fullName>
    </submittedName>
</protein>